<evidence type="ECO:0000313" key="4">
    <source>
        <dbReference type="Proteomes" id="UP000570361"/>
    </source>
</evidence>
<evidence type="ECO:0000256" key="1">
    <source>
        <dbReference type="SAM" id="MobiDB-lite"/>
    </source>
</evidence>
<evidence type="ECO:0000313" key="3">
    <source>
        <dbReference type="EMBL" id="MBB3112350.1"/>
    </source>
</evidence>
<feature type="chain" id="PRO_5031496495" evidence="2">
    <location>
        <begin position="25"/>
        <end position="265"/>
    </location>
</feature>
<proteinExistence type="predicted"/>
<evidence type="ECO:0000256" key="2">
    <source>
        <dbReference type="SAM" id="SignalP"/>
    </source>
</evidence>
<dbReference type="AlphaFoldDB" id="A0A7W5B0R9"/>
<gene>
    <name evidence="3" type="ORF">FHS18_004436</name>
</gene>
<organism evidence="3 4">
    <name type="scientific">Paenibacillus phyllosphaerae</name>
    <dbReference type="NCBI Taxonomy" id="274593"/>
    <lineage>
        <taxon>Bacteria</taxon>
        <taxon>Bacillati</taxon>
        <taxon>Bacillota</taxon>
        <taxon>Bacilli</taxon>
        <taxon>Bacillales</taxon>
        <taxon>Paenibacillaceae</taxon>
        <taxon>Paenibacillus</taxon>
    </lineage>
</organism>
<feature type="signal peptide" evidence="2">
    <location>
        <begin position="1"/>
        <end position="24"/>
    </location>
</feature>
<accession>A0A7W5B0R9</accession>
<name>A0A7W5B0R9_9BACL</name>
<comment type="caution">
    <text evidence="3">The sequence shown here is derived from an EMBL/GenBank/DDBJ whole genome shotgun (WGS) entry which is preliminary data.</text>
</comment>
<feature type="region of interest" description="Disordered" evidence="1">
    <location>
        <begin position="233"/>
        <end position="265"/>
    </location>
</feature>
<sequence>MNKYVKTIGMTAALAVMVPLSAFAATSTTTTTDATSTTAQVQQADQGMKPGDRGGRGGFGGQQFISDSVLTLLNLDRDALNEKLAAGSTLAEIATAQGVTEEALKSALAAAFQERQTKEKEQFDANLDTLINSEQPLKGDQGHGFGMGHQLSTIATALNLTEDELRTQLESGTTIAAIAEAQGISTDTLISTLEAAITAQIDQAVTDGKLTEEQATAQKEKVAEQAEKLVSGEFALKGGGMGHGGKGGPRADETSTTDSTTTDNA</sequence>
<dbReference type="EMBL" id="JACHXK010000011">
    <property type="protein sequence ID" value="MBB3112350.1"/>
    <property type="molecule type" value="Genomic_DNA"/>
</dbReference>
<dbReference type="Proteomes" id="UP000570361">
    <property type="component" value="Unassembled WGS sequence"/>
</dbReference>
<dbReference type="RefSeq" id="WP_183602468.1">
    <property type="nucleotide sequence ID" value="NZ_JACHXK010000011.1"/>
</dbReference>
<protein>
    <submittedName>
        <fullName evidence="3">Lambda repressor-like predicted transcriptional regulator</fullName>
    </submittedName>
</protein>
<keyword evidence="4" id="KW-1185">Reference proteome</keyword>
<feature type="compositionally biased region" description="Gly residues" evidence="1">
    <location>
        <begin position="237"/>
        <end position="248"/>
    </location>
</feature>
<reference evidence="3 4" key="1">
    <citation type="submission" date="2020-08" db="EMBL/GenBank/DDBJ databases">
        <title>Genomic Encyclopedia of Type Strains, Phase III (KMG-III): the genomes of soil and plant-associated and newly described type strains.</title>
        <authorList>
            <person name="Whitman W."/>
        </authorList>
    </citation>
    <scope>NUCLEOTIDE SEQUENCE [LARGE SCALE GENOMIC DNA]</scope>
    <source>
        <strain evidence="3 4">CECT 5862</strain>
    </source>
</reference>
<feature type="compositionally biased region" description="Low complexity" evidence="1">
    <location>
        <begin position="254"/>
        <end position="265"/>
    </location>
</feature>
<keyword evidence="2" id="KW-0732">Signal</keyword>